<dbReference type="InterPro" id="IPR013078">
    <property type="entry name" value="His_Pase_superF_clade-1"/>
</dbReference>
<keyword evidence="2" id="KW-1185">Reference proteome</keyword>
<dbReference type="GO" id="GO:0016791">
    <property type="term" value="F:phosphatase activity"/>
    <property type="evidence" value="ECO:0007669"/>
    <property type="project" value="TreeGrafter"/>
</dbReference>
<dbReference type="PROSITE" id="PS00175">
    <property type="entry name" value="PG_MUTASE"/>
    <property type="match status" value="1"/>
</dbReference>
<dbReference type="CDD" id="cd07067">
    <property type="entry name" value="HP_PGM_like"/>
    <property type="match status" value="1"/>
</dbReference>
<sequence>MDCSSSPRLALVHIVRHGEALHNVQRGYPHRDPPLTQAGAQVTEGIALSMNPDLIIVSPMTRTIQTAMNLVPSLQYASGFEVPVQIWPDLQEANDAICNKGLSRTEMQAKFPQFDFSACHEEWDYSDHTVEGATQRAESVRQRLRDLSTTFKDIVIISHRGFIAYLVEGKRFSPSESRSYRFATDEEAKDGKVRWGLHCDILEEYDFGPTVLLCNDKAEGG</sequence>
<dbReference type="EMBL" id="MU006225">
    <property type="protein sequence ID" value="KAF2826761.1"/>
    <property type="molecule type" value="Genomic_DNA"/>
</dbReference>
<name>A0A6A7A0H8_9PLEO</name>
<dbReference type="Proteomes" id="UP000799424">
    <property type="component" value="Unassembled WGS sequence"/>
</dbReference>
<evidence type="ECO:0000313" key="1">
    <source>
        <dbReference type="EMBL" id="KAF2826761.1"/>
    </source>
</evidence>
<dbReference type="InterPro" id="IPR001345">
    <property type="entry name" value="PG/BPGM_mutase_AS"/>
</dbReference>
<dbReference type="InterPro" id="IPR050275">
    <property type="entry name" value="PGM_Phosphatase"/>
</dbReference>
<gene>
    <name evidence="1" type="ORF">CC86DRAFT_20330</name>
</gene>
<proteinExistence type="predicted"/>
<accession>A0A6A7A0H8</accession>
<dbReference type="PANTHER" id="PTHR48100:SF54">
    <property type="entry name" value="PHOSPHATASE SPAC5H10.03-RELATED"/>
    <property type="match status" value="1"/>
</dbReference>
<organism evidence="1 2">
    <name type="scientific">Ophiobolus disseminans</name>
    <dbReference type="NCBI Taxonomy" id="1469910"/>
    <lineage>
        <taxon>Eukaryota</taxon>
        <taxon>Fungi</taxon>
        <taxon>Dikarya</taxon>
        <taxon>Ascomycota</taxon>
        <taxon>Pezizomycotina</taxon>
        <taxon>Dothideomycetes</taxon>
        <taxon>Pleosporomycetidae</taxon>
        <taxon>Pleosporales</taxon>
        <taxon>Pleosporineae</taxon>
        <taxon>Phaeosphaeriaceae</taxon>
        <taxon>Ophiobolus</taxon>
    </lineage>
</organism>
<dbReference type="Gene3D" id="3.40.50.1240">
    <property type="entry name" value="Phosphoglycerate mutase-like"/>
    <property type="match status" value="1"/>
</dbReference>
<protein>
    <submittedName>
        <fullName evidence="1">Phosphoglycerate mutase-like protein</fullName>
    </submittedName>
</protein>
<reference evidence="1" key="1">
    <citation type="journal article" date="2020" name="Stud. Mycol.">
        <title>101 Dothideomycetes genomes: a test case for predicting lifestyles and emergence of pathogens.</title>
        <authorList>
            <person name="Haridas S."/>
            <person name="Albert R."/>
            <person name="Binder M."/>
            <person name="Bloem J."/>
            <person name="Labutti K."/>
            <person name="Salamov A."/>
            <person name="Andreopoulos B."/>
            <person name="Baker S."/>
            <person name="Barry K."/>
            <person name="Bills G."/>
            <person name="Bluhm B."/>
            <person name="Cannon C."/>
            <person name="Castanera R."/>
            <person name="Culley D."/>
            <person name="Daum C."/>
            <person name="Ezra D."/>
            <person name="Gonzalez J."/>
            <person name="Henrissat B."/>
            <person name="Kuo A."/>
            <person name="Liang C."/>
            <person name="Lipzen A."/>
            <person name="Lutzoni F."/>
            <person name="Magnuson J."/>
            <person name="Mondo S."/>
            <person name="Nolan M."/>
            <person name="Ohm R."/>
            <person name="Pangilinan J."/>
            <person name="Park H.-J."/>
            <person name="Ramirez L."/>
            <person name="Alfaro M."/>
            <person name="Sun H."/>
            <person name="Tritt A."/>
            <person name="Yoshinaga Y."/>
            <person name="Zwiers L.-H."/>
            <person name="Turgeon B."/>
            <person name="Goodwin S."/>
            <person name="Spatafora J."/>
            <person name="Crous P."/>
            <person name="Grigoriev I."/>
        </authorList>
    </citation>
    <scope>NUCLEOTIDE SEQUENCE</scope>
    <source>
        <strain evidence="1">CBS 113818</strain>
    </source>
</reference>
<dbReference type="AlphaFoldDB" id="A0A6A7A0H8"/>
<dbReference type="GO" id="GO:0005737">
    <property type="term" value="C:cytoplasm"/>
    <property type="evidence" value="ECO:0007669"/>
    <property type="project" value="TreeGrafter"/>
</dbReference>
<dbReference type="OrthoDB" id="496981at2759"/>
<dbReference type="Pfam" id="PF00300">
    <property type="entry name" value="His_Phos_1"/>
    <property type="match status" value="1"/>
</dbReference>
<dbReference type="SMART" id="SM00855">
    <property type="entry name" value="PGAM"/>
    <property type="match status" value="1"/>
</dbReference>
<evidence type="ECO:0000313" key="2">
    <source>
        <dbReference type="Proteomes" id="UP000799424"/>
    </source>
</evidence>
<dbReference type="InterPro" id="IPR029033">
    <property type="entry name" value="His_PPase_superfam"/>
</dbReference>
<dbReference type="SUPFAM" id="SSF53254">
    <property type="entry name" value="Phosphoglycerate mutase-like"/>
    <property type="match status" value="1"/>
</dbReference>
<dbReference type="PANTHER" id="PTHR48100">
    <property type="entry name" value="BROAD-SPECIFICITY PHOSPHATASE YOR283W-RELATED"/>
    <property type="match status" value="1"/>
</dbReference>